<dbReference type="AlphaFoldDB" id="A0A640TWP5"/>
<proteinExistence type="predicted"/>
<evidence type="ECO:0000313" key="2">
    <source>
        <dbReference type="EMBL" id="GFE27570.1"/>
    </source>
</evidence>
<protein>
    <submittedName>
        <fullName evidence="2">Uncharacterized protein</fullName>
    </submittedName>
</protein>
<organism evidence="2 3">
    <name type="scientific">Streptomyces nigrescens</name>
    <dbReference type="NCBI Taxonomy" id="1920"/>
    <lineage>
        <taxon>Bacteria</taxon>
        <taxon>Bacillati</taxon>
        <taxon>Actinomycetota</taxon>
        <taxon>Actinomycetes</taxon>
        <taxon>Kitasatosporales</taxon>
        <taxon>Streptomycetaceae</taxon>
        <taxon>Streptomyces</taxon>
    </lineage>
</organism>
<feature type="compositionally biased region" description="Basic residues" evidence="1">
    <location>
        <begin position="53"/>
        <end position="63"/>
    </location>
</feature>
<sequence length="63" mass="6992">MQIARMLKLAKDSAVKTPTQAVNQLKAVLVTTGPVAREELAGLKESRTAPHLRTVRRSQGRRR</sequence>
<name>A0A640TWP5_STRNI</name>
<reference evidence="2 3" key="1">
    <citation type="submission" date="2019-12" db="EMBL/GenBank/DDBJ databases">
        <title>Whole genome shotgun sequence of Streptomyces libani subsp. libani NBRC 13452.</title>
        <authorList>
            <person name="Ichikawa N."/>
            <person name="Kimura A."/>
            <person name="Kitahashi Y."/>
            <person name="Komaki H."/>
            <person name="Tamura T."/>
        </authorList>
    </citation>
    <scope>NUCLEOTIDE SEQUENCE [LARGE SCALE GENOMIC DNA]</scope>
    <source>
        <strain evidence="2 3">NBRC 13452</strain>
    </source>
</reference>
<dbReference type="EMBL" id="BLIP01000005">
    <property type="protein sequence ID" value="GFE27570.1"/>
    <property type="molecule type" value="Genomic_DNA"/>
</dbReference>
<evidence type="ECO:0000313" key="3">
    <source>
        <dbReference type="Proteomes" id="UP000429552"/>
    </source>
</evidence>
<dbReference type="RefSeq" id="WP_229838778.1">
    <property type="nucleotide sequence ID" value="NZ_BMSS01000026.1"/>
</dbReference>
<dbReference type="Proteomes" id="UP000429552">
    <property type="component" value="Unassembled WGS sequence"/>
</dbReference>
<accession>A0A640TWP5</accession>
<evidence type="ECO:0000256" key="1">
    <source>
        <dbReference type="SAM" id="MobiDB-lite"/>
    </source>
</evidence>
<comment type="caution">
    <text evidence="2">The sequence shown here is derived from an EMBL/GenBank/DDBJ whole genome shotgun (WGS) entry which is preliminary data.</text>
</comment>
<gene>
    <name evidence="2" type="ORF">Sliba_80230</name>
</gene>
<feature type="region of interest" description="Disordered" evidence="1">
    <location>
        <begin position="43"/>
        <end position="63"/>
    </location>
</feature>